<organism evidence="1">
    <name type="scientific">Myoviridae sp. ctBbR2</name>
    <dbReference type="NCBI Taxonomy" id="2827667"/>
    <lineage>
        <taxon>Viruses</taxon>
        <taxon>Duplodnaviria</taxon>
        <taxon>Heunggongvirae</taxon>
        <taxon>Uroviricota</taxon>
        <taxon>Caudoviricetes</taxon>
    </lineage>
</organism>
<protein>
    <submittedName>
        <fullName evidence="1">Uncharacterized protein</fullName>
    </submittedName>
</protein>
<dbReference type="EMBL" id="BK032589">
    <property type="protein sequence ID" value="DAF49833.1"/>
    <property type="molecule type" value="Genomic_DNA"/>
</dbReference>
<reference evidence="1" key="1">
    <citation type="journal article" date="2021" name="Proc. Natl. Acad. Sci. U.S.A.">
        <title>A Catalog of Tens of Thousands of Viruses from Human Metagenomes Reveals Hidden Associations with Chronic Diseases.</title>
        <authorList>
            <person name="Tisza M.J."/>
            <person name="Buck C.B."/>
        </authorList>
    </citation>
    <scope>NUCLEOTIDE SEQUENCE</scope>
    <source>
        <strain evidence="1">CtBbR2</strain>
    </source>
</reference>
<sequence>MAEEQTHSGQSKEIGGYHFQMEEVSHLRSCFLPG</sequence>
<evidence type="ECO:0000313" key="1">
    <source>
        <dbReference type="EMBL" id="DAF49833.1"/>
    </source>
</evidence>
<name>A0A8S5SFN6_9CAUD</name>
<accession>A0A8S5SFN6</accession>
<proteinExistence type="predicted"/>